<gene>
    <name evidence="2" type="ORF">MM415A00216_0041</name>
    <name evidence="1" type="ORF">MM415B00427_0010</name>
</gene>
<dbReference type="GO" id="GO:0009223">
    <property type="term" value="P:pyrimidine deoxyribonucleotide catabolic process"/>
    <property type="evidence" value="ECO:0007669"/>
    <property type="project" value="TreeGrafter"/>
</dbReference>
<accession>A0A6M3J5L4</accession>
<dbReference type="SUPFAM" id="SSF56784">
    <property type="entry name" value="HAD-like"/>
    <property type="match status" value="1"/>
</dbReference>
<dbReference type="Gene3D" id="1.10.40.40">
    <property type="entry name" value="Deoxyribonucleotidase, domain 2"/>
    <property type="match status" value="1"/>
</dbReference>
<name>A0A6M3J5L4_9ZZZZ</name>
<dbReference type="EMBL" id="MT141533">
    <property type="protein sequence ID" value="QJA65156.1"/>
    <property type="molecule type" value="Genomic_DNA"/>
</dbReference>
<evidence type="ECO:0000313" key="2">
    <source>
        <dbReference type="EMBL" id="QJA84197.1"/>
    </source>
</evidence>
<dbReference type="EMBL" id="MT142525">
    <property type="protein sequence ID" value="QJA84197.1"/>
    <property type="molecule type" value="Genomic_DNA"/>
</dbReference>
<dbReference type="Pfam" id="PF06941">
    <property type="entry name" value="NT5C"/>
    <property type="match status" value="1"/>
</dbReference>
<dbReference type="Gene3D" id="3.40.50.1000">
    <property type="entry name" value="HAD superfamily/HAD-like"/>
    <property type="match status" value="1"/>
</dbReference>
<dbReference type="AlphaFoldDB" id="A0A6M3J5L4"/>
<sequence>MVKIDTVFLDMDGVLVDFQEGIHRALDAEYSYEKYPHEKGKWDMTKEIIPRHSCQPASFKRVNSCCTEEFWQGLNWMHDGKDILASILGIFEQRQVYLLTTPMPHIGSWSGKRLWVEKYLPEFAKRLIITQAPKTLMARPNALLIDDKDQNVDEFIKAEGHAILIPRPWNRNYVCADDSVSALIQLFLTN</sequence>
<dbReference type="InterPro" id="IPR023214">
    <property type="entry name" value="HAD_sf"/>
</dbReference>
<reference evidence="1" key="1">
    <citation type="submission" date="2020-03" db="EMBL/GenBank/DDBJ databases">
        <title>The deep terrestrial virosphere.</title>
        <authorList>
            <person name="Holmfeldt K."/>
            <person name="Nilsson E."/>
            <person name="Simone D."/>
            <person name="Lopez-Fernandez M."/>
            <person name="Wu X."/>
            <person name="de Brujin I."/>
            <person name="Lundin D."/>
            <person name="Andersson A."/>
            <person name="Bertilsson S."/>
            <person name="Dopson M."/>
        </authorList>
    </citation>
    <scope>NUCLEOTIDE SEQUENCE</scope>
    <source>
        <strain evidence="2">MM415A00216</strain>
        <strain evidence="1">MM415B00427</strain>
    </source>
</reference>
<evidence type="ECO:0000313" key="1">
    <source>
        <dbReference type="EMBL" id="QJA65156.1"/>
    </source>
</evidence>
<dbReference type="InterPro" id="IPR010708">
    <property type="entry name" value="5'(3')-deoxyribonucleotidase"/>
</dbReference>
<dbReference type="PANTHER" id="PTHR16504:SF4">
    <property type="entry name" value="5'(3')-DEOXYRIBONUCLEOTIDASE"/>
    <property type="match status" value="1"/>
</dbReference>
<protein>
    <recommendedName>
        <fullName evidence="3">5' nucleotidase</fullName>
    </recommendedName>
</protein>
<evidence type="ECO:0008006" key="3">
    <source>
        <dbReference type="Google" id="ProtNLM"/>
    </source>
</evidence>
<dbReference type="PANTHER" id="PTHR16504">
    <property type="entry name" value="5'(3')-DEOXYRIBONUCLEOTIDASE"/>
    <property type="match status" value="1"/>
</dbReference>
<organism evidence="1">
    <name type="scientific">viral metagenome</name>
    <dbReference type="NCBI Taxonomy" id="1070528"/>
    <lineage>
        <taxon>unclassified sequences</taxon>
        <taxon>metagenomes</taxon>
        <taxon>organismal metagenomes</taxon>
    </lineage>
</organism>
<dbReference type="GO" id="GO:0008253">
    <property type="term" value="F:5'-nucleotidase activity"/>
    <property type="evidence" value="ECO:0007669"/>
    <property type="project" value="InterPro"/>
</dbReference>
<proteinExistence type="predicted"/>
<dbReference type="InterPro" id="IPR036412">
    <property type="entry name" value="HAD-like_sf"/>
</dbReference>